<organism evidence="2 3">
    <name type="scientific">Dissostichus eleginoides</name>
    <name type="common">Patagonian toothfish</name>
    <name type="synonym">Dissostichus amissus</name>
    <dbReference type="NCBI Taxonomy" id="100907"/>
    <lineage>
        <taxon>Eukaryota</taxon>
        <taxon>Metazoa</taxon>
        <taxon>Chordata</taxon>
        <taxon>Craniata</taxon>
        <taxon>Vertebrata</taxon>
        <taxon>Euteleostomi</taxon>
        <taxon>Actinopterygii</taxon>
        <taxon>Neopterygii</taxon>
        <taxon>Teleostei</taxon>
        <taxon>Neoteleostei</taxon>
        <taxon>Acanthomorphata</taxon>
        <taxon>Eupercaria</taxon>
        <taxon>Perciformes</taxon>
        <taxon>Notothenioidei</taxon>
        <taxon>Nototheniidae</taxon>
        <taxon>Dissostichus</taxon>
    </lineage>
</organism>
<gene>
    <name evidence="2" type="ORF">KUDE01_022412</name>
</gene>
<dbReference type="AlphaFoldDB" id="A0AAD9F389"/>
<accession>A0AAD9F389</accession>
<proteinExistence type="predicted"/>
<evidence type="ECO:0000256" key="1">
    <source>
        <dbReference type="SAM" id="MobiDB-lite"/>
    </source>
</evidence>
<evidence type="ECO:0000313" key="2">
    <source>
        <dbReference type="EMBL" id="KAK1884090.1"/>
    </source>
</evidence>
<reference evidence="2" key="1">
    <citation type="submission" date="2023-04" db="EMBL/GenBank/DDBJ databases">
        <title>Chromosome-level genome of Chaenocephalus aceratus.</title>
        <authorList>
            <person name="Park H."/>
        </authorList>
    </citation>
    <scope>NUCLEOTIDE SEQUENCE</scope>
    <source>
        <strain evidence="2">DE</strain>
        <tissue evidence="2">Muscle</tissue>
    </source>
</reference>
<comment type="caution">
    <text evidence="2">The sequence shown here is derived from an EMBL/GenBank/DDBJ whole genome shotgun (WGS) entry which is preliminary data.</text>
</comment>
<keyword evidence="3" id="KW-1185">Reference proteome</keyword>
<protein>
    <submittedName>
        <fullName evidence="2">Imidazolonepropionase</fullName>
    </submittedName>
</protein>
<name>A0AAD9F389_DISEL</name>
<feature type="non-terminal residue" evidence="2">
    <location>
        <position position="1"/>
    </location>
</feature>
<dbReference type="Proteomes" id="UP001228049">
    <property type="component" value="Unassembled WGS sequence"/>
</dbReference>
<feature type="non-terminal residue" evidence="2">
    <location>
        <position position="93"/>
    </location>
</feature>
<dbReference type="EMBL" id="JASDAP010000022">
    <property type="protein sequence ID" value="KAK1884090.1"/>
    <property type="molecule type" value="Genomic_DNA"/>
</dbReference>
<evidence type="ECO:0000313" key="3">
    <source>
        <dbReference type="Proteomes" id="UP001228049"/>
    </source>
</evidence>
<feature type="region of interest" description="Disordered" evidence="1">
    <location>
        <begin position="1"/>
        <end position="20"/>
    </location>
</feature>
<sequence>DPPTQRVLSIQAGGHTLGPELSTHSSDALLQFNSRGSQLSLPPKQGNSVLPGAMLCLSGHFRISLDGAGLRAQSSARLYFMLLCLFTATPSRP</sequence>